<proteinExistence type="predicted"/>
<dbReference type="AlphaFoldDB" id="A0A5C4U246"/>
<gene>
    <name evidence="2" type="ORF">FHE74_10305</name>
</gene>
<organism evidence="2 3">
    <name type="scientific">Corynebacterium tapiri</name>
    <dbReference type="NCBI Taxonomy" id="1448266"/>
    <lineage>
        <taxon>Bacteria</taxon>
        <taxon>Bacillati</taxon>
        <taxon>Actinomycetota</taxon>
        <taxon>Actinomycetes</taxon>
        <taxon>Mycobacteriales</taxon>
        <taxon>Corynebacteriaceae</taxon>
        <taxon>Corynebacterium</taxon>
    </lineage>
</organism>
<evidence type="ECO:0000256" key="1">
    <source>
        <dbReference type="SAM" id="MobiDB-lite"/>
    </source>
</evidence>
<accession>A0A5C4U246</accession>
<dbReference type="RefSeq" id="WP_180339750.1">
    <property type="nucleotide sequence ID" value="NZ_VDHJ01000021.1"/>
</dbReference>
<evidence type="ECO:0000313" key="3">
    <source>
        <dbReference type="Proteomes" id="UP000312032"/>
    </source>
</evidence>
<dbReference type="EMBL" id="VDHJ01000021">
    <property type="protein sequence ID" value="TNL94601.1"/>
    <property type="molecule type" value="Genomic_DNA"/>
</dbReference>
<evidence type="ECO:0000313" key="2">
    <source>
        <dbReference type="EMBL" id="TNL94601.1"/>
    </source>
</evidence>
<dbReference type="Pfam" id="PF03090">
    <property type="entry name" value="Replicase"/>
    <property type="match status" value="1"/>
</dbReference>
<feature type="compositionally biased region" description="Polar residues" evidence="1">
    <location>
        <begin position="1"/>
        <end position="22"/>
    </location>
</feature>
<reference evidence="2 3" key="1">
    <citation type="submission" date="2019-06" db="EMBL/GenBank/DDBJ databases">
        <authorList>
            <person name="Li J."/>
        </authorList>
    </citation>
    <scope>NUCLEOTIDE SEQUENCE [LARGE SCALE GENOMIC DNA]</scope>
    <source>
        <strain evidence="2 3">LMG 28165</strain>
    </source>
</reference>
<comment type="caution">
    <text evidence="2">The sequence shown here is derived from an EMBL/GenBank/DDBJ whole genome shotgun (WGS) entry which is preliminary data.</text>
</comment>
<dbReference type="InterPro" id="IPR004322">
    <property type="entry name" value="Plasmid_replicase_bac"/>
</dbReference>
<name>A0A5C4U246_9CORY</name>
<protein>
    <submittedName>
        <fullName evidence="2">Replicase RepA</fullName>
    </submittedName>
</protein>
<dbReference type="Proteomes" id="UP000312032">
    <property type="component" value="Unassembled WGS sequence"/>
</dbReference>
<sequence>MTLPSSDRSSTPVSTRVATTYAPQRDTGGLEDTPAGATDRDALLAHLGRETLHASKNRDFSSAYYLDDTGTRCPRLYRVDSAALTKCQYVTLTNKQYAAVLVIDIDQPGEHGGHPANLAASVREKFAQLITRNIGPSWVGINPLSGKAQALWLIDPVYANTTGKSAPMGLLAAASRTLGEFLDHDPHFAHRFSRSPFYQGDDPTAYRWYCQHKRVYRLADLLQEVRTMIGHTTSETTQRTPFTSGTELINAVKARREEAQAFQALAKDVESELGAELDQYDPE</sequence>
<keyword evidence="3" id="KW-1185">Reference proteome</keyword>
<feature type="non-terminal residue" evidence="2">
    <location>
        <position position="283"/>
    </location>
</feature>
<feature type="region of interest" description="Disordered" evidence="1">
    <location>
        <begin position="1"/>
        <end position="36"/>
    </location>
</feature>